<protein>
    <recommendedName>
        <fullName evidence="7">Aspartate carbamoyltransferase</fullName>
        <ecNumber evidence="7">2.1.3.2</ecNumber>
    </recommendedName>
    <alternativeName>
        <fullName evidence="7">Aspartate transcarbamylase</fullName>
        <shortName evidence="7">ATCase</shortName>
    </alternativeName>
</protein>
<feature type="binding site" evidence="7">
    <location>
        <position position="264"/>
    </location>
    <ligand>
        <name>carbamoyl phosphate</name>
        <dbReference type="ChEBI" id="CHEBI:58228"/>
    </ligand>
</feature>
<dbReference type="GO" id="GO:0006520">
    <property type="term" value="P:amino acid metabolic process"/>
    <property type="evidence" value="ECO:0007669"/>
    <property type="project" value="InterPro"/>
</dbReference>
<feature type="binding site" evidence="7">
    <location>
        <position position="263"/>
    </location>
    <ligand>
        <name>carbamoyl phosphate</name>
        <dbReference type="ChEBI" id="CHEBI:58228"/>
    </ligand>
</feature>
<dbReference type="EMBL" id="LOHZ01000042">
    <property type="protein sequence ID" value="KYO64462.1"/>
    <property type="molecule type" value="Genomic_DNA"/>
</dbReference>
<dbReference type="GO" id="GO:0006207">
    <property type="term" value="P:'de novo' pyrimidine nucleobase biosynthetic process"/>
    <property type="evidence" value="ECO:0007669"/>
    <property type="project" value="InterPro"/>
</dbReference>
<keyword evidence="11" id="KW-1185">Reference proteome</keyword>
<feature type="binding site" evidence="7">
    <location>
        <position position="85"/>
    </location>
    <ligand>
        <name>L-aspartate</name>
        <dbReference type="ChEBI" id="CHEBI:29991"/>
    </ligand>
</feature>
<keyword evidence="4 7" id="KW-0665">Pyrimidine biosynthesis</keyword>
<dbReference type="GO" id="GO:0044205">
    <property type="term" value="P:'de novo' UMP biosynthetic process"/>
    <property type="evidence" value="ECO:0007669"/>
    <property type="project" value="UniProtKB-UniRule"/>
</dbReference>
<proteinExistence type="inferred from homology"/>
<evidence type="ECO:0000256" key="2">
    <source>
        <dbReference type="ARBA" id="ARBA00008896"/>
    </source>
</evidence>
<dbReference type="STRING" id="520767.ATZ99_18900"/>
<accession>A0A162M7I0</accession>
<comment type="similarity">
    <text evidence="2 7">Belongs to the aspartate/ornithine carbamoyltransferase superfamily. ATCase family.</text>
</comment>
<dbReference type="GO" id="GO:0016597">
    <property type="term" value="F:amino acid binding"/>
    <property type="evidence" value="ECO:0007669"/>
    <property type="project" value="InterPro"/>
</dbReference>
<dbReference type="PRINTS" id="PR00101">
    <property type="entry name" value="ATCASE"/>
</dbReference>
<dbReference type="PANTHER" id="PTHR45753:SF6">
    <property type="entry name" value="ASPARTATE CARBAMOYLTRANSFERASE"/>
    <property type="match status" value="1"/>
</dbReference>
<dbReference type="Proteomes" id="UP000075737">
    <property type="component" value="Unassembled WGS sequence"/>
</dbReference>
<feature type="binding site" evidence="7">
    <location>
        <position position="135"/>
    </location>
    <ligand>
        <name>carbamoyl phosphate</name>
        <dbReference type="ChEBI" id="CHEBI:58228"/>
    </ligand>
</feature>
<dbReference type="PROSITE" id="PS00097">
    <property type="entry name" value="CARBAMOYLTRANSFERASE"/>
    <property type="match status" value="1"/>
</dbReference>
<evidence type="ECO:0000256" key="7">
    <source>
        <dbReference type="HAMAP-Rule" id="MF_00001"/>
    </source>
</evidence>
<feature type="binding site" evidence="7">
    <location>
        <position position="168"/>
    </location>
    <ligand>
        <name>L-aspartate</name>
        <dbReference type="ChEBI" id="CHEBI:29991"/>
    </ligand>
</feature>
<reference evidence="10 11" key="1">
    <citation type="submission" date="2015-12" db="EMBL/GenBank/DDBJ databases">
        <title>Draft genome of Thermovenabulum gondwanense isolated from a red thermophilic microbial mat colonisisng an outflow channel of a bore well.</title>
        <authorList>
            <person name="Patel B.K."/>
        </authorList>
    </citation>
    <scope>NUCLEOTIDE SEQUENCE [LARGE SCALE GENOMIC DNA]</scope>
    <source>
        <strain evidence="10 11">R270</strain>
    </source>
</reference>
<feature type="binding site" evidence="7">
    <location>
        <position position="107"/>
    </location>
    <ligand>
        <name>carbamoyl phosphate</name>
        <dbReference type="ChEBI" id="CHEBI:58228"/>
    </ligand>
</feature>
<dbReference type="Gene3D" id="3.40.50.1370">
    <property type="entry name" value="Aspartate/ornithine carbamoyltransferase"/>
    <property type="match status" value="2"/>
</dbReference>
<dbReference type="AlphaFoldDB" id="A0A162M7I0"/>
<feature type="binding site" evidence="7">
    <location>
        <position position="58"/>
    </location>
    <ligand>
        <name>carbamoyl phosphate</name>
        <dbReference type="ChEBI" id="CHEBI:58228"/>
    </ligand>
</feature>
<dbReference type="InterPro" id="IPR002082">
    <property type="entry name" value="Asp_carbamoyltransf"/>
</dbReference>
<dbReference type="InterPro" id="IPR006130">
    <property type="entry name" value="Asp/Orn_carbamoylTrfase"/>
</dbReference>
<name>A0A162M7I0_9FIRM</name>
<evidence type="ECO:0000313" key="10">
    <source>
        <dbReference type="EMBL" id="KYO64462.1"/>
    </source>
</evidence>
<dbReference type="PATRIC" id="fig|520767.4.peg.2016"/>
<dbReference type="NCBIfam" id="TIGR00670">
    <property type="entry name" value="asp_carb_tr"/>
    <property type="match status" value="1"/>
</dbReference>
<dbReference type="HAMAP" id="MF_00001">
    <property type="entry name" value="Asp_carb_tr"/>
    <property type="match status" value="1"/>
</dbReference>
<comment type="subunit">
    <text evidence="7">Heterododecamer (2C3:3R2) of six catalytic PyrB chains organized as two trimers (C3), and six regulatory PyrI chains organized as three dimers (R2).</text>
</comment>
<dbReference type="GO" id="GO:0004070">
    <property type="term" value="F:aspartate carbamoyltransferase activity"/>
    <property type="evidence" value="ECO:0007669"/>
    <property type="project" value="UniProtKB-UniRule"/>
</dbReference>
<dbReference type="InterPro" id="IPR006132">
    <property type="entry name" value="Asp/Orn_carbamoyltranf_P-bd"/>
</dbReference>
<dbReference type="PANTHER" id="PTHR45753">
    <property type="entry name" value="ORNITHINE CARBAMOYLTRANSFERASE, MITOCHONDRIAL"/>
    <property type="match status" value="1"/>
</dbReference>
<dbReference type="NCBIfam" id="NF002032">
    <property type="entry name" value="PRK00856.1"/>
    <property type="match status" value="1"/>
</dbReference>
<dbReference type="PRINTS" id="PR00100">
    <property type="entry name" value="AOTCASE"/>
</dbReference>
<evidence type="ECO:0000259" key="8">
    <source>
        <dbReference type="Pfam" id="PF00185"/>
    </source>
</evidence>
<keyword evidence="3 7" id="KW-0808">Transferase</keyword>
<dbReference type="EC" id="2.1.3.2" evidence="7"/>
<dbReference type="Pfam" id="PF00185">
    <property type="entry name" value="OTCace"/>
    <property type="match status" value="1"/>
</dbReference>
<feature type="binding site" evidence="7">
    <location>
        <position position="222"/>
    </location>
    <ligand>
        <name>L-aspartate</name>
        <dbReference type="ChEBI" id="CHEBI:29991"/>
    </ligand>
</feature>
<feature type="binding site" evidence="7">
    <location>
        <position position="138"/>
    </location>
    <ligand>
        <name>carbamoyl phosphate</name>
        <dbReference type="ChEBI" id="CHEBI:58228"/>
    </ligand>
</feature>
<dbReference type="InterPro" id="IPR036901">
    <property type="entry name" value="Asp/Orn_carbamoylTrfase_sf"/>
</dbReference>
<dbReference type="InterPro" id="IPR006131">
    <property type="entry name" value="Asp_carbamoyltransf_Asp/Orn-bd"/>
</dbReference>
<comment type="caution">
    <text evidence="10">The sequence shown here is derived from an EMBL/GenBank/DDBJ whole genome shotgun (WGS) entry which is preliminary data.</text>
</comment>
<gene>
    <name evidence="7 10" type="primary">pyrB</name>
    <name evidence="10" type="ORF">ATZ99_18900</name>
</gene>
<sequence>MFKNYGLLGIEHLEREEIEKILELAFFYKDCIRKNIKKLSALKGKSVVNLFYEPSTRTKNSFELAAKYLGANVINFTTQGSSVQKGETLKDTVSTLTAMGIDAVIIRHNVSGTPMYLKKYINLPVINAGDGMHEHPTQALLDMMTVMEYKGTLKDLKIAIIGDIAHSRVAKSNLIGFSKMGAKVFVAGPSTLVPEAAKKFGAIISYNVKEAVKEADVVMGLRLQLERQKKNLFPSTGEYAKYYGINSTVLNLAKPNVLLLHPGPVNREVELTSEVMDGEKSCIGEQVTNGVAIRMAVLNLLIGGNEYEKAV</sequence>
<organism evidence="10 11">
    <name type="scientific">Thermovenabulum gondwanense</name>
    <dbReference type="NCBI Taxonomy" id="520767"/>
    <lineage>
        <taxon>Bacteria</taxon>
        <taxon>Bacillati</taxon>
        <taxon>Bacillota</taxon>
        <taxon>Clostridia</taxon>
        <taxon>Thermosediminibacterales</taxon>
        <taxon>Thermosediminibacteraceae</taxon>
        <taxon>Thermovenabulum</taxon>
    </lineage>
</organism>
<dbReference type="UniPathway" id="UPA00070">
    <property type="reaction ID" value="UER00116"/>
</dbReference>
<dbReference type="GO" id="GO:0005829">
    <property type="term" value="C:cytosol"/>
    <property type="evidence" value="ECO:0007669"/>
    <property type="project" value="TreeGrafter"/>
</dbReference>
<feature type="domain" description="Aspartate/ornithine carbamoyltransferase Asp/Orn-binding" evidence="8">
    <location>
        <begin position="154"/>
        <end position="300"/>
    </location>
</feature>
<evidence type="ECO:0000256" key="5">
    <source>
        <dbReference type="ARBA" id="ARBA00043884"/>
    </source>
</evidence>
<comment type="pathway">
    <text evidence="1 7">Pyrimidine metabolism; UMP biosynthesis via de novo pathway; (S)-dihydroorotate from bicarbonate: step 2/3.</text>
</comment>
<comment type="catalytic activity">
    <reaction evidence="6 7">
        <text>carbamoyl phosphate + L-aspartate = N-carbamoyl-L-aspartate + phosphate + H(+)</text>
        <dbReference type="Rhea" id="RHEA:20013"/>
        <dbReference type="ChEBI" id="CHEBI:15378"/>
        <dbReference type="ChEBI" id="CHEBI:29991"/>
        <dbReference type="ChEBI" id="CHEBI:32814"/>
        <dbReference type="ChEBI" id="CHEBI:43474"/>
        <dbReference type="ChEBI" id="CHEBI:58228"/>
        <dbReference type="EC" id="2.1.3.2"/>
    </reaction>
</comment>
<dbReference type="Pfam" id="PF02729">
    <property type="entry name" value="OTCace_N"/>
    <property type="match status" value="1"/>
</dbReference>
<feature type="binding site" evidence="7">
    <location>
        <position position="57"/>
    </location>
    <ligand>
        <name>carbamoyl phosphate</name>
        <dbReference type="ChEBI" id="CHEBI:58228"/>
    </ligand>
</feature>
<evidence type="ECO:0000256" key="3">
    <source>
        <dbReference type="ARBA" id="ARBA00022679"/>
    </source>
</evidence>
<dbReference type="SUPFAM" id="SSF53671">
    <property type="entry name" value="Aspartate/ornithine carbamoyltransferase"/>
    <property type="match status" value="1"/>
</dbReference>
<evidence type="ECO:0000259" key="9">
    <source>
        <dbReference type="Pfam" id="PF02729"/>
    </source>
</evidence>
<comment type="function">
    <text evidence="5 7">Catalyzes the condensation of carbamoyl phosphate and aspartate to form carbamoyl aspartate and inorganic phosphate, the committed step in the de novo pyrimidine nucleotide biosynthesis pathway.</text>
</comment>
<evidence type="ECO:0000256" key="1">
    <source>
        <dbReference type="ARBA" id="ARBA00004852"/>
    </source>
</evidence>
<feature type="domain" description="Aspartate/ornithine carbamoyltransferase carbamoyl-P binding" evidence="9">
    <location>
        <begin position="7"/>
        <end position="148"/>
    </location>
</feature>
<evidence type="ECO:0000313" key="11">
    <source>
        <dbReference type="Proteomes" id="UP000075737"/>
    </source>
</evidence>
<evidence type="ECO:0000256" key="6">
    <source>
        <dbReference type="ARBA" id="ARBA00048859"/>
    </source>
</evidence>
<evidence type="ECO:0000256" key="4">
    <source>
        <dbReference type="ARBA" id="ARBA00022975"/>
    </source>
</evidence>